<dbReference type="Proteomes" id="UP000259864">
    <property type="component" value="Chromosome 1"/>
</dbReference>
<feature type="non-terminal residue" evidence="2">
    <location>
        <position position="56"/>
    </location>
</feature>
<evidence type="ECO:0000313" key="3">
    <source>
        <dbReference type="Proteomes" id="UP000259864"/>
    </source>
</evidence>
<keyword evidence="1" id="KW-1133">Transmembrane helix</keyword>
<dbReference type="EMBL" id="LS991949">
    <property type="protein sequence ID" value="SYV90394.1"/>
    <property type="molecule type" value="Genomic_DNA"/>
</dbReference>
<organism evidence="2 3">
    <name type="scientific">Metamycoplasma alkalescens</name>
    <dbReference type="NCBI Taxonomy" id="45363"/>
    <lineage>
        <taxon>Bacteria</taxon>
        <taxon>Bacillati</taxon>
        <taxon>Mycoplasmatota</taxon>
        <taxon>Mycoplasmoidales</taxon>
        <taxon>Metamycoplasmataceae</taxon>
        <taxon>Metamycoplasma</taxon>
    </lineage>
</organism>
<dbReference type="Gene3D" id="1.20.1740.10">
    <property type="entry name" value="Amino acid/polyamine transporter I"/>
    <property type="match status" value="1"/>
</dbReference>
<sequence length="56" mass="5875">MAEEQMVVTSNPKKKIGFFAAILVVIGSTIGVGIFLRAKSVLENSAGNIALAIAVW</sequence>
<evidence type="ECO:0008006" key="4">
    <source>
        <dbReference type="Google" id="ProtNLM"/>
    </source>
</evidence>
<reference evidence="3" key="1">
    <citation type="submission" date="2018-06" db="EMBL/GenBank/DDBJ databases">
        <authorList>
            <consortium name="Pathogen Informatics"/>
        </authorList>
    </citation>
    <scope>NUCLEOTIDE SEQUENCE [LARGE SCALE GENOMIC DNA]</scope>
    <source>
        <strain evidence="3">NCTC10135</strain>
    </source>
</reference>
<name>A0A3B0PAP3_9BACT</name>
<dbReference type="KEGG" id="mala:NCTC10135_00918"/>
<evidence type="ECO:0000313" key="2">
    <source>
        <dbReference type="EMBL" id="SYV90394.1"/>
    </source>
</evidence>
<feature type="transmembrane region" description="Helical" evidence="1">
    <location>
        <begin position="16"/>
        <end position="36"/>
    </location>
</feature>
<protein>
    <recommendedName>
        <fullName evidence="4">Amino acid permease</fullName>
    </recommendedName>
</protein>
<accession>A0A3B0PAP3</accession>
<keyword evidence="1" id="KW-0472">Membrane</keyword>
<keyword evidence="1" id="KW-0812">Transmembrane</keyword>
<evidence type="ECO:0000256" key="1">
    <source>
        <dbReference type="SAM" id="Phobius"/>
    </source>
</evidence>
<gene>
    <name evidence="2" type="ORF">NCTC10135_00918</name>
</gene>
<dbReference type="AlphaFoldDB" id="A0A3B0PAP3"/>
<proteinExistence type="predicted"/>